<dbReference type="InterPro" id="IPR001024">
    <property type="entry name" value="PLAT/LH2_dom"/>
</dbReference>
<name>A0A813UNU5_9BILA</name>
<feature type="transmembrane region" description="Helical" evidence="7">
    <location>
        <begin position="773"/>
        <end position="795"/>
    </location>
</feature>
<feature type="transmembrane region" description="Helical" evidence="7">
    <location>
        <begin position="634"/>
        <end position="652"/>
    </location>
</feature>
<dbReference type="InterPro" id="IPR000434">
    <property type="entry name" value="PC1"/>
</dbReference>
<comment type="caution">
    <text evidence="9">The sequence shown here is derived from an EMBL/GenBank/DDBJ whole genome shotgun (WGS) entry which is preliminary data.</text>
</comment>
<evidence type="ECO:0000313" key="9">
    <source>
        <dbReference type="EMBL" id="CAF0830285.1"/>
    </source>
</evidence>
<evidence type="ECO:0000256" key="3">
    <source>
        <dbReference type="ARBA" id="ARBA00022692"/>
    </source>
</evidence>
<proteinExistence type="inferred from homology"/>
<evidence type="ECO:0000256" key="1">
    <source>
        <dbReference type="ARBA" id="ARBA00004141"/>
    </source>
</evidence>
<reference evidence="9" key="1">
    <citation type="submission" date="2021-02" db="EMBL/GenBank/DDBJ databases">
        <authorList>
            <person name="Nowell W R."/>
        </authorList>
    </citation>
    <scope>NUCLEOTIDE SEQUENCE</scope>
    <source>
        <strain evidence="9">Ploen Becks lab</strain>
    </source>
</reference>
<sequence length="1049" mass="121992">MSIDVFPDLKMVSFIFSLINQNSSEVEINSLSKINTKLSDLSENLLDFSKTIKFDQIVQGMEKICDNYGFVIKGFSNLGNKSEDVERAKGSINTFENLLNNFGIIASNQLKINDEIQIKTNSFDLNLERFTKGQINKTNALLVDYPDNFLDIFNKSNNETILKKAVFSKYTLIGAIDNEILNLQNSSQLTLSFVDEFKQQEFRIENLTEPFVFKIPRNLSEKIFDFINVTNYNSSYDVDNRFLTLSFSTNNKSIISFYLKPKNISMAYLIAVKFGSKPILTDKTHDFDYFYSLCPDNLKQLENESVYFIQLNQSMINYTDNNLIGIGISELTNKSLCHIESEEILNKTRYVTCDFNVLFFESNCYYLNRFTGEWLSDGLVVGENINLNCTECLAYHLTDITAGVSILPAKIDFNYVFKSSSFEKNSTIYITLIVIGSIYIILFVWTRIMDRKDNLKTKIYFLNDNIDDHNNLYEIIVFTGNRKSAGCKSNVFFDLYGNLGQENNRQLNSSLNKNYVLQRGSINTFIMKTKNTLGDLNFLRIWHDNSGGDWYLKHVIINDFSNGNTFFFICNKWLSLTKEDEQIQRLLPLAGDEQKKELIYLLQKEVKNKLSDGHLWFSIFAKSSLNSFKRTERLTCCFVLMLLGAMANILYYEQDTTVNTSELKFGPFSLSASQIVIGIMTNLITFPPSFLLVHLFRLSKARKPRSDVLKKMIKKSKEDKELIDLKHCDNQNKINSNFSNKYTDMNLSSTFTKDDDLQNIRQRLKKDNKAKAALIEIILYFMFACISFIVCYSKIDVKSFIYKSMVLNFFQLNDQSSFYKIQKPNDVYTWISNEFLPKIQSNSYYNNQKTNLYNYIRDHNSILIGNVILRQLRIKTEKCTQINDRTCFRDYSIFNEEKSNFKPNWIFNYTNESYTSIIEESFMYKHSSDMESYPYLGLYTTYMGGGYVYEINQKKNIDYVQKDILFLNKLNWINGNTRALFIEFSLFNPNVNYFSYNTILFEFLSTGHILKSININPFSLYNYETGFSILALICDIFYVLVGKIISMIL</sequence>
<organism evidence="9 10">
    <name type="scientific">Brachionus calyciflorus</name>
    <dbReference type="NCBI Taxonomy" id="104777"/>
    <lineage>
        <taxon>Eukaryota</taxon>
        <taxon>Metazoa</taxon>
        <taxon>Spiralia</taxon>
        <taxon>Gnathifera</taxon>
        <taxon>Rotifera</taxon>
        <taxon>Eurotatoria</taxon>
        <taxon>Monogononta</taxon>
        <taxon>Pseudotrocha</taxon>
        <taxon>Ploima</taxon>
        <taxon>Brachionidae</taxon>
        <taxon>Brachionus</taxon>
    </lineage>
</organism>
<evidence type="ECO:0000256" key="6">
    <source>
        <dbReference type="PROSITE-ProRule" id="PRU00152"/>
    </source>
</evidence>
<gene>
    <name evidence="9" type="ORF">OXX778_LOCUS7927</name>
</gene>
<dbReference type="GO" id="GO:0050982">
    <property type="term" value="P:detection of mechanical stimulus"/>
    <property type="evidence" value="ECO:0007669"/>
    <property type="project" value="TreeGrafter"/>
</dbReference>
<dbReference type="SUPFAM" id="SSF49723">
    <property type="entry name" value="Lipase/lipooxygenase domain (PLAT/LH2 domain)"/>
    <property type="match status" value="1"/>
</dbReference>
<evidence type="ECO:0000313" key="10">
    <source>
        <dbReference type="Proteomes" id="UP000663879"/>
    </source>
</evidence>
<dbReference type="GO" id="GO:0005262">
    <property type="term" value="F:calcium channel activity"/>
    <property type="evidence" value="ECO:0007669"/>
    <property type="project" value="TreeGrafter"/>
</dbReference>
<keyword evidence="3 7" id="KW-0812">Transmembrane</keyword>
<comment type="subcellular location">
    <subcellularLocation>
        <location evidence="1">Membrane</location>
        <topology evidence="1">Multi-pass membrane protein</topology>
    </subcellularLocation>
</comment>
<evidence type="ECO:0000256" key="4">
    <source>
        <dbReference type="ARBA" id="ARBA00022989"/>
    </source>
</evidence>
<evidence type="ECO:0000256" key="2">
    <source>
        <dbReference type="ARBA" id="ARBA00007200"/>
    </source>
</evidence>
<dbReference type="InterPro" id="IPR036392">
    <property type="entry name" value="PLAT/LH2_dom_sf"/>
</dbReference>
<dbReference type="PROSITE" id="PS50095">
    <property type="entry name" value="PLAT"/>
    <property type="match status" value="1"/>
</dbReference>
<dbReference type="InterPro" id="IPR046791">
    <property type="entry name" value="Polycystin_dom"/>
</dbReference>
<evidence type="ECO:0000259" key="8">
    <source>
        <dbReference type="PROSITE" id="PS50095"/>
    </source>
</evidence>
<dbReference type="InterPro" id="IPR051223">
    <property type="entry name" value="Polycystin"/>
</dbReference>
<comment type="caution">
    <text evidence="6">Lacks conserved residue(s) required for the propagation of feature annotation.</text>
</comment>
<protein>
    <recommendedName>
        <fullName evidence="8">PLAT domain-containing protein</fullName>
    </recommendedName>
</protein>
<dbReference type="Proteomes" id="UP000663879">
    <property type="component" value="Unassembled WGS sequence"/>
</dbReference>
<dbReference type="Gene3D" id="2.60.60.20">
    <property type="entry name" value="PLAT/LH2 domain"/>
    <property type="match status" value="1"/>
</dbReference>
<dbReference type="OrthoDB" id="444119at2759"/>
<dbReference type="EMBL" id="CAJNOC010001051">
    <property type="protein sequence ID" value="CAF0830285.1"/>
    <property type="molecule type" value="Genomic_DNA"/>
</dbReference>
<dbReference type="PANTHER" id="PTHR10877:SF150">
    <property type="entry name" value="REJ DOMAIN-CONTAINING PROTEIN"/>
    <property type="match status" value="1"/>
</dbReference>
<feature type="transmembrane region" description="Helical" evidence="7">
    <location>
        <begin position="672"/>
        <end position="696"/>
    </location>
</feature>
<comment type="similarity">
    <text evidence="2">Belongs to the polycystin family.</text>
</comment>
<feature type="transmembrane region" description="Helical" evidence="7">
    <location>
        <begin position="428"/>
        <end position="448"/>
    </location>
</feature>
<dbReference type="PRINTS" id="PR00500">
    <property type="entry name" value="POLYCYSTIN1"/>
</dbReference>
<dbReference type="AlphaFoldDB" id="A0A813UNU5"/>
<feature type="transmembrane region" description="Helical" evidence="7">
    <location>
        <begin position="1020"/>
        <end position="1041"/>
    </location>
</feature>
<dbReference type="PANTHER" id="PTHR10877">
    <property type="entry name" value="POLYCYSTIN FAMILY MEMBER"/>
    <property type="match status" value="1"/>
</dbReference>
<keyword evidence="4 7" id="KW-1133">Transmembrane helix</keyword>
<keyword evidence="5 7" id="KW-0472">Membrane</keyword>
<dbReference type="SMART" id="SM00308">
    <property type="entry name" value="LH2"/>
    <property type="match status" value="1"/>
</dbReference>
<accession>A0A813UNU5</accession>
<dbReference type="Pfam" id="PF01477">
    <property type="entry name" value="PLAT"/>
    <property type="match status" value="1"/>
</dbReference>
<evidence type="ECO:0000256" key="5">
    <source>
        <dbReference type="ARBA" id="ARBA00023136"/>
    </source>
</evidence>
<evidence type="ECO:0000256" key="7">
    <source>
        <dbReference type="SAM" id="Phobius"/>
    </source>
</evidence>
<dbReference type="GO" id="GO:0016020">
    <property type="term" value="C:membrane"/>
    <property type="evidence" value="ECO:0007669"/>
    <property type="project" value="UniProtKB-SubCell"/>
</dbReference>
<keyword evidence="10" id="KW-1185">Reference proteome</keyword>
<feature type="domain" description="PLAT" evidence="8">
    <location>
        <begin position="471"/>
        <end position="588"/>
    </location>
</feature>
<dbReference type="Pfam" id="PF20519">
    <property type="entry name" value="Polycystin_dom"/>
    <property type="match status" value="1"/>
</dbReference>